<keyword evidence="3" id="KW-1185">Reference proteome</keyword>
<evidence type="ECO:0000313" key="2">
    <source>
        <dbReference type="EMBL" id="KAL1623363.1"/>
    </source>
</evidence>
<evidence type="ECO:0000313" key="3">
    <source>
        <dbReference type="Proteomes" id="UP001521116"/>
    </source>
</evidence>
<feature type="compositionally biased region" description="Low complexity" evidence="1">
    <location>
        <begin position="135"/>
        <end position="146"/>
    </location>
</feature>
<dbReference type="Proteomes" id="UP001521116">
    <property type="component" value="Unassembled WGS sequence"/>
</dbReference>
<reference evidence="2 3" key="1">
    <citation type="submission" date="2024-02" db="EMBL/GenBank/DDBJ databases">
        <title>De novo assembly and annotation of 12 fungi associated with fruit tree decline syndrome in Ontario, Canada.</title>
        <authorList>
            <person name="Sulman M."/>
            <person name="Ellouze W."/>
            <person name="Ilyukhin E."/>
        </authorList>
    </citation>
    <scope>NUCLEOTIDE SEQUENCE [LARGE SCALE GENOMIC DNA]</scope>
    <source>
        <strain evidence="2 3">M1-105</strain>
    </source>
</reference>
<dbReference type="EMBL" id="JAJVDC020000120">
    <property type="protein sequence ID" value="KAL1623363.1"/>
    <property type="molecule type" value="Genomic_DNA"/>
</dbReference>
<protein>
    <submittedName>
        <fullName evidence="2">Uncharacterized protein</fullName>
    </submittedName>
</protein>
<comment type="caution">
    <text evidence="2">The sequence shown here is derived from an EMBL/GenBank/DDBJ whole genome shotgun (WGS) entry which is preliminary data.</text>
</comment>
<proteinExistence type="predicted"/>
<sequence>MLPAFRCSRPCEIRERDIDDGFNAEQERKLRKKERTSATHTEQDKWTEIYQTLFPNEQRVPSPYFYPPELDEYQQYCLEESGRILQQKLNDAPEDPFLGLGCHIQPQLLNLVHEIQTQLFEDFQVRGQDEDHGSARSLTSSSRSATPMTPFSFNEETPDLADDASERPSKRKRTKTPTLEQPFSNLGIGREAWSQDPAMPQDESPNMPPRIMVSPPQGSLPVGYGVFPNNRGHPGPGLGGSDATFSGFGAIGTASSQPHGVPPNSFDFMGGGYDPENLNYVNLSRWCGS</sequence>
<feature type="region of interest" description="Disordered" evidence="1">
    <location>
        <begin position="127"/>
        <end position="183"/>
    </location>
</feature>
<evidence type="ECO:0000256" key="1">
    <source>
        <dbReference type="SAM" id="MobiDB-lite"/>
    </source>
</evidence>
<organism evidence="2 3">
    <name type="scientific">Neofusicoccum ribis</name>
    <dbReference type="NCBI Taxonomy" id="45134"/>
    <lineage>
        <taxon>Eukaryota</taxon>
        <taxon>Fungi</taxon>
        <taxon>Dikarya</taxon>
        <taxon>Ascomycota</taxon>
        <taxon>Pezizomycotina</taxon>
        <taxon>Dothideomycetes</taxon>
        <taxon>Dothideomycetes incertae sedis</taxon>
        <taxon>Botryosphaeriales</taxon>
        <taxon>Botryosphaeriaceae</taxon>
        <taxon>Neofusicoccum</taxon>
    </lineage>
</organism>
<gene>
    <name evidence="2" type="ORF">SLS56_008304</name>
</gene>
<accession>A0ABR3SKK9</accession>
<name>A0ABR3SKK9_9PEZI</name>